<evidence type="ECO:0000259" key="3">
    <source>
        <dbReference type="Pfam" id="PF04575"/>
    </source>
</evidence>
<dbReference type="AlphaFoldDB" id="A0A2T5IY23"/>
<protein>
    <submittedName>
        <fullName evidence="4">Tetratricopeptide repeat protein</fullName>
    </submittedName>
</protein>
<keyword evidence="2" id="KW-0732">Signal</keyword>
<dbReference type="SUPFAM" id="SSF56935">
    <property type="entry name" value="Porins"/>
    <property type="match status" value="1"/>
</dbReference>
<dbReference type="Pfam" id="PF04575">
    <property type="entry name" value="SlipAM"/>
    <property type="match status" value="1"/>
</dbReference>
<dbReference type="InterPro" id="IPR007655">
    <property type="entry name" value="Slam_C"/>
</dbReference>
<evidence type="ECO:0000256" key="2">
    <source>
        <dbReference type="SAM" id="SignalP"/>
    </source>
</evidence>
<organism evidence="4 5">
    <name type="scientific">Agitococcus lubricus</name>
    <dbReference type="NCBI Taxonomy" id="1077255"/>
    <lineage>
        <taxon>Bacteria</taxon>
        <taxon>Pseudomonadati</taxon>
        <taxon>Pseudomonadota</taxon>
        <taxon>Gammaproteobacteria</taxon>
        <taxon>Moraxellales</taxon>
        <taxon>Moraxellaceae</taxon>
        <taxon>Agitococcus</taxon>
    </lineage>
</organism>
<sequence length="440" mass="48725">MRFQALFFALMLATTPTLADDVLQQADTLIRQQQALQAYNLLAPLEDERAGDPKYDYLLGLSLLESGDPSSAIFAFERCLTIEPNNGPCRVQIARTHLAIGETPNARAELQTIQEYNPPAEVQALVSQFLGTINTIEKQQKRQITAYVQVGGGYDSNINNAPADAEKTAAALPPILGLFKISASSISTAEEASFANINAGAGVQYKVNPKLTALADIALQNRSYIDHNESNYQSADISTGAAYSVNRSQWIGKINYQNMWLDSENYRDVVGLLGQYQYALSDLSQLSAYGQYNQIRFDQLSARDADRMTLGIAYSRALEWQYTPVFYTSVYGGSENTKDSAADQYSQDFAGLRAGGALQFNKHCKLTVGLSVEQRDFQANFGLFNMPREETQYDISIGSAYKMANRFSLQPTYTYSRNDSNIALIDSTRHVVALDLRIDL</sequence>
<evidence type="ECO:0000313" key="4">
    <source>
        <dbReference type="EMBL" id="PTQ88881.1"/>
    </source>
</evidence>
<comment type="caution">
    <text evidence="4">The sequence shown here is derived from an EMBL/GenBank/DDBJ whole genome shotgun (WGS) entry which is preliminary data.</text>
</comment>
<evidence type="ECO:0000313" key="5">
    <source>
        <dbReference type="Proteomes" id="UP000244223"/>
    </source>
</evidence>
<evidence type="ECO:0000256" key="1">
    <source>
        <dbReference type="PROSITE-ProRule" id="PRU00339"/>
    </source>
</evidence>
<dbReference type="OrthoDB" id="5870696at2"/>
<gene>
    <name evidence="4" type="ORF">C8N29_11030</name>
</gene>
<dbReference type="EMBL" id="QAON01000010">
    <property type="protein sequence ID" value="PTQ88881.1"/>
    <property type="molecule type" value="Genomic_DNA"/>
</dbReference>
<dbReference type="Pfam" id="PF14559">
    <property type="entry name" value="TPR_19"/>
    <property type="match status" value="1"/>
</dbReference>
<dbReference type="Proteomes" id="UP000244223">
    <property type="component" value="Unassembled WGS sequence"/>
</dbReference>
<dbReference type="Gene3D" id="1.25.40.10">
    <property type="entry name" value="Tetratricopeptide repeat domain"/>
    <property type="match status" value="1"/>
</dbReference>
<keyword evidence="1" id="KW-0802">TPR repeat</keyword>
<feature type="chain" id="PRO_5015450105" evidence="2">
    <location>
        <begin position="20"/>
        <end position="440"/>
    </location>
</feature>
<feature type="domain" description="Surface lipoprotein assembly modifier C-terminal" evidence="3">
    <location>
        <begin position="151"/>
        <end position="435"/>
    </location>
</feature>
<feature type="repeat" description="TPR" evidence="1">
    <location>
        <begin position="53"/>
        <end position="86"/>
    </location>
</feature>
<keyword evidence="5" id="KW-1185">Reference proteome</keyword>
<dbReference type="PROSITE" id="PS50005">
    <property type="entry name" value="TPR"/>
    <property type="match status" value="1"/>
</dbReference>
<reference evidence="4 5" key="1">
    <citation type="submission" date="2018-04" db="EMBL/GenBank/DDBJ databases">
        <title>Genomic Encyclopedia of Archaeal and Bacterial Type Strains, Phase II (KMG-II): from individual species to whole genera.</title>
        <authorList>
            <person name="Goeker M."/>
        </authorList>
    </citation>
    <scope>NUCLEOTIDE SEQUENCE [LARGE SCALE GENOMIC DNA]</scope>
    <source>
        <strain evidence="4 5">DSM 5822</strain>
    </source>
</reference>
<accession>A0A2T5IY23</accession>
<dbReference type="InterPro" id="IPR019734">
    <property type="entry name" value="TPR_rpt"/>
</dbReference>
<dbReference type="RefSeq" id="WP_107866043.1">
    <property type="nucleotide sequence ID" value="NZ_QAON01000010.1"/>
</dbReference>
<dbReference type="SUPFAM" id="SSF48452">
    <property type="entry name" value="TPR-like"/>
    <property type="match status" value="1"/>
</dbReference>
<proteinExistence type="predicted"/>
<dbReference type="Gene3D" id="2.40.160.60">
    <property type="entry name" value="Outer membrane protein transport protein (OMPP1/FadL/TodX)"/>
    <property type="match status" value="1"/>
</dbReference>
<feature type="signal peptide" evidence="2">
    <location>
        <begin position="1"/>
        <end position="19"/>
    </location>
</feature>
<dbReference type="InterPro" id="IPR011990">
    <property type="entry name" value="TPR-like_helical_dom_sf"/>
</dbReference>
<name>A0A2T5IY23_9GAMM</name>